<feature type="compositionally biased region" description="Gly residues" evidence="1">
    <location>
        <begin position="367"/>
        <end position="404"/>
    </location>
</feature>
<gene>
    <name evidence="2" type="ORF">BU204_06165</name>
</gene>
<feature type="region of interest" description="Disordered" evidence="1">
    <location>
        <begin position="345"/>
        <end position="647"/>
    </location>
</feature>
<feature type="compositionally biased region" description="Gly residues" evidence="1">
    <location>
        <begin position="583"/>
        <end position="647"/>
    </location>
</feature>
<feature type="compositionally biased region" description="Gly residues" evidence="1">
    <location>
        <begin position="418"/>
        <end position="449"/>
    </location>
</feature>
<dbReference type="SUPFAM" id="SSF140459">
    <property type="entry name" value="PE/PPE dimer-like"/>
    <property type="match status" value="1"/>
</dbReference>
<dbReference type="OrthoDB" id="3638007at2"/>
<feature type="compositionally biased region" description="Gly residues" evidence="1">
    <location>
        <begin position="662"/>
        <end position="689"/>
    </location>
</feature>
<evidence type="ECO:0000313" key="3">
    <source>
        <dbReference type="Proteomes" id="UP000185596"/>
    </source>
</evidence>
<comment type="caution">
    <text evidence="2">The sequence shown here is derived from an EMBL/GenBank/DDBJ whole genome shotgun (WGS) entry which is preliminary data.</text>
</comment>
<feature type="compositionally biased region" description="Gly residues" evidence="1">
    <location>
        <begin position="558"/>
        <end position="575"/>
    </location>
</feature>
<organism evidence="2 3">
    <name type="scientific">Actinophytocola xanthii</name>
    <dbReference type="NCBI Taxonomy" id="1912961"/>
    <lineage>
        <taxon>Bacteria</taxon>
        <taxon>Bacillati</taxon>
        <taxon>Actinomycetota</taxon>
        <taxon>Actinomycetes</taxon>
        <taxon>Pseudonocardiales</taxon>
        <taxon>Pseudonocardiaceae</taxon>
    </lineage>
</organism>
<dbReference type="Proteomes" id="UP000185596">
    <property type="component" value="Unassembled WGS sequence"/>
</dbReference>
<feature type="region of interest" description="Disordered" evidence="1">
    <location>
        <begin position="1"/>
        <end position="31"/>
    </location>
</feature>
<name>A0A1Q8CW17_9PSEU</name>
<evidence type="ECO:0000313" key="2">
    <source>
        <dbReference type="EMBL" id="OLF18532.1"/>
    </source>
</evidence>
<dbReference type="RefSeq" id="WP_075124559.1">
    <property type="nucleotide sequence ID" value="NZ_MSIE01000007.1"/>
</dbReference>
<keyword evidence="3" id="KW-1185">Reference proteome</keyword>
<proteinExistence type="predicted"/>
<feature type="region of interest" description="Disordered" evidence="1">
    <location>
        <begin position="662"/>
        <end position="692"/>
    </location>
</feature>
<feature type="compositionally biased region" description="Polar residues" evidence="1">
    <location>
        <begin position="469"/>
        <end position="484"/>
    </location>
</feature>
<feature type="compositionally biased region" description="Gly residues" evidence="1">
    <location>
        <begin position="347"/>
        <end position="359"/>
    </location>
</feature>
<feature type="compositionally biased region" description="Gly residues" evidence="1">
    <location>
        <begin position="499"/>
        <end position="512"/>
    </location>
</feature>
<accession>A0A1Q8CW17</accession>
<reference evidence="2 3" key="1">
    <citation type="submission" date="2016-12" db="EMBL/GenBank/DDBJ databases">
        <title>The draft genome sequence of Actinophytocola sp. 11-183.</title>
        <authorList>
            <person name="Wang W."/>
            <person name="Yuan L."/>
        </authorList>
    </citation>
    <scope>NUCLEOTIDE SEQUENCE [LARGE SCALE GENOMIC DNA]</scope>
    <source>
        <strain evidence="2 3">11-183</strain>
    </source>
</reference>
<protein>
    <recommendedName>
        <fullName evidence="4">PPE family domain-containing protein</fullName>
    </recommendedName>
</protein>
<evidence type="ECO:0008006" key="4">
    <source>
        <dbReference type="Google" id="ProtNLM"/>
    </source>
</evidence>
<dbReference type="AlphaFoldDB" id="A0A1Q8CW17"/>
<evidence type="ECO:0000256" key="1">
    <source>
        <dbReference type="SAM" id="MobiDB-lite"/>
    </source>
</evidence>
<dbReference type="STRING" id="1912961.BU204_06165"/>
<dbReference type="InterPro" id="IPR038332">
    <property type="entry name" value="PPE_sf"/>
</dbReference>
<dbReference type="Gene3D" id="1.20.1260.20">
    <property type="entry name" value="PPE superfamily"/>
    <property type="match status" value="1"/>
</dbReference>
<dbReference type="EMBL" id="MSIE01000007">
    <property type="protein sequence ID" value="OLF18532.1"/>
    <property type="molecule type" value="Genomic_DNA"/>
</dbReference>
<feature type="compositionally biased region" description="Basic and acidic residues" evidence="1">
    <location>
        <begin position="1"/>
        <end position="10"/>
    </location>
</feature>
<sequence length="731" mass="70974">MTTLDERTRAVSDPNSPDYDPDSPHYDVTADSSSTFYVGPITGDHKSGDEIRNEVTSVIDQVTGPPGGFLDQLFGPFKDDLIQSSYQGRIEAERAGLADEMEMRAPGEAPRTMWENASHEQMAAVIGTNADSSAVAVTSEEWVRLGNDLSGHQKAFGAAIKDSLSNWEGEAGDSARRHLAEVAKWLGTTSEGAVLAGRQQEIHSQTLNETQKVMATNPPVPFSAAEANARLAGITNPVQFAMQFSAEMDTFNRSKAARDQAAQVMTRFDETIASAVTTPKFTAPPALPSATPMRSVRPMMAGERLDAVSRQLDDAAPAGTEGLRREALSASPNTFAAQTAVVPDLRGGAGGPGGQGAPGAGPVPDIPGGGVPGGGVPGGGVPGGGIPGGGVPGGGVPGGGGPGGSADLAARQSVPDIPGGGGTPGGGPIPGGGASPGGDGFGGGAGGQGRPAVPEIPQTSLSGGGVPGSTVSAGFTPNSPSATPNVPDIPRGATVPSGVPGGGGNLPGGGFGPTAFSGTSPAGRDTERTTRMPSPPNPRDRQSIPDIPGGARIPGSGPLDGGGGPRDGRGFGPGGVPNIPGGNAPGGGPLGVGKGGFGPGGGPGGVPNIPGGGSASGSSVGGAPGGAGAGRGGGFGPMGSGGPGGAGGTVGAMPGGVGPGGAAGGGGAAGARGGNAGGAPMGGMGGAGSQGAEDREYRFAEYLEGESELFAPDAVVHPPVIGDWQNKQDWK</sequence>